<dbReference type="OrthoDB" id="10262669at2759"/>
<gene>
    <name evidence="2" type="ORF">TRFO_18624</name>
</gene>
<dbReference type="GeneID" id="94834997"/>
<proteinExistence type="predicted"/>
<dbReference type="InterPro" id="IPR000904">
    <property type="entry name" value="Sec7_dom"/>
</dbReference>
<dbReference type="VEuPathDB" id="TrichDB:TRFO_18624"/>
<evidence type="ECO:0000313" key="3">
    <source>
        <dbReference type="Proteomes" id="UP000179807"/>
    </source>
</evidence>
<dbReference type="InterPro" id="IPR035999">
    <property type="entry name" value="Sec7_dom_sf"/>
</dbReference>
<dbReference type="SUPFAM" id="SSF48425">
    <property type="entry name" value="Sec7 domain"/>
    <property type="match status" value="1"/>
</dbReference>
<organism evidence="2 3">
    <name type="scientific">Tritrichomonas foetus</name>
    <dbReference type="NCBI Taxonomy" id="1144522"/>
    <lineage>
        <taxon>Eukaryota</taxon>
        <taxon>Metamonada</taxon>
        <taxon>Parabasalia</taxon>
        <taxon>Tritrichomonadida</taxon>
        <taxon>Tritrichomonadidae</taxon>
        <taxon>Tritrichomonas</taxon>
    </lineage>
</organism>
<evidence type="ECO:0000313" key="2">
    <source>
        <dbReference type="EMBL" id="OHT11828.1"/>
    </source>
</evidence>
<dbReference type="RefSeq" id="XP_068364964.1">
    <property type="nucleotide sequence ID" value="XM_068500293.1"/>
</dbReference>
<accession>A0A1J4KPW3</accession>
<reference evidence="2" key="1">
    <citation type="submission" date="2016-10" db="EMBL/GenBank/DDBJ databases">
        <authorList>
            <person name="Benchimol M."/>
            <person name="Almeida L.G."/>
            <person name="Vasconcelos A.T."/>
            <person name="Perreira-Neves A."/>
            <person name="Rosa I.A."/>
            <person name="Tasca T."/>
            <person name="Bogo M.R."/>
            <person name="de Souza W."/>
        </authorList>
    </citation>
    <scope>NUCLEOTIDE SEQUENCE [LARGE SCALE GENOMIC DNA]</scope>
    <source>
        <strain evidence="2">K</strain>
    </source>
</reference>
<protein>
    <recommendedName>
        <fullName evidence="1">SEC7 domain-containing protein</fullName>
    </recommendedName>
</protein>
<evidence type="ECO:0000259" key="1">
    <source>
        <dbReference type="Pfam" id="PF01369"/>
    </source>
</evidence>
<dbReference type="GO" id="GO:0005085">
    <property type="term" value="F:guanyl-nucleotide exchange factor activity"/>
    <property type="evidence" value="ECO:0007669"/>
    <property type="project" value="InterPro"/>
</dbReference>
<dbReference type="EMBL" id="MLAK01000578">
    <property type="protein sequence ID" value="OHT11828.1"/>
    <property type="molecule type" value="Genomic_DNA"/>
</dbReference>
<sequence>MSHYRSDNLKFPQVEYCLPSKGPYQPWLGEPCTIPAHVIPSDIPNPLLDSYVDQFATQPEQVMTQFLEANPNFANPRDIGRILFHTKNLSPYAVAALLFNSSYSSRALIFSFMSAIDLDCLSIVDAIKYITQKVAIPTKTIGIVHFASAFSIAYGLRNQLEWPNTKVVNDIFCASLLYCFFGGEFYQQADVFESLKRTSRSIIEQIGNDLKNSPPALYFSSVPVKCTPSESLVGEIEHEGRYRSSWKAYNYSKDGNKIICREIKDKGKEISEVGLDGVIAHQRASGKKQYCMFLQRFDNREFGKKMKDGVLKDSQRKSYTLSFKTEGEMFKWISAVNVTALIEDLKVLN</sequence>
<dbReference type="GO" id="GO:0032012">
    <property type="term" value="P:regulation of ARF protein signal transduction"/>
    <property type="evidence" value="ECO:0007669"/>
    <property type="project" value="InterPro"/>
</dbReference>
<dbReference type="Proteomes" id="UP000179807">
    <property type="component" value="Unassembled WGS sequence"/>
</dbReference>
<name>A0A1J4KPW3_9EUKA</name>
<feature type="domain" description="SEC7" evidence="1">
    <location>
        <begin position="47"/>
        <end position="166"/>
    </location>
</feature>
<dbReference type="Pfam" id="PF01369">
    <property type="entry name" value="Sec7"/>
    <property type="match status" value="1"/>
</dbReference>
<comment type="caution">
    <text evidence="2">The sequence shown here is derived from an EMBL/GenBank/DDBJ whole genome shotgun (WGS) entry which is preliminary data.</text>
</comment>
<keyword evidence="3" id="KW-1185">Reference proteome</keyword>
<dbReference type="AlphaFoldDB" id="A0A1J4KPW3"/>